<dbReference type="Proteomes" id="UP000028981">
    <property type="component" value="Unassembled WGS sequence"/>
</dbReference>
<dbReference type="STRING" id="46914.JP75_07750"/>
<sequence length="75" mass="8221">MTPEQFSAALNQNKLTLREFCRLTGTGVKTAERWLADEKDIPNWVPVTLALFTLPGALPMASAVAQKFAKEESNG</sequence>
<evidence type="ECO:0008006" key="3">
    <source>
        <dbReference type="Google" id="ProtNLM"/>
    </source>
</evidence>
<accession>A0A087M3I6</accession>
<reference evidence="1 2" key="1">
    <citation type="submission" date="2014-08" db="EMBL/GenBank/DDBJ databases">
        <authorList>
            <person name="Hassan Y.I."/>
            <person name="Lepp D."/>
            <person name="Zhou T."/>
        </authorList>
    </citation>
    <scope>NUCLEOTIDE SEQUENCE [LARGE SCALE GENOMIC DNA]</scope>
    <source>
        <strain evidence="1 2">IFO13584</strain>
    </source>
</reference>
<organism evidence="1 2">
    <name type="scientific">Devosia riboflavina</name>
    <dbReference type="NCBI Taxonomy" id="46914"/>
    <lineage>
        <taxon>Bacteria</taxon>
        <taxon>Pseudomonadati</taxon>
        <taxon>Pseudomonadota</taxon>
        <taxon>Alphaproteobacteria</taxon>
        <taxon>Hyphomicrobiales</taxon>
        <taxon>Devosiaceae</taxon>
        <taxon>Devosia</taxon>
    </lineage>
</organism>
<gene>
    <name evidence="1" type="ORF">JP75_07750</name>
</gene>
<proteinExistence type="predicted"/>
<protein>
    <recommendedName>
        <fullName evidence="3">HTH cro/C1-type domain-containing protein</fullName>
    </recommendedName>
</protein>
<comment type="caution">
    <text evidence="1">The sequence shown here is derived from an EMBL/GenBank/DDBJ whole genome shotgun (WGS) entry which is preliminary data.</text>
</comment>
<keyword evidence="2" id="KW-1185">Reference proteome</keyword>
<evidence type="ECO:0000313" key="2">
    <source>
        <dbReference type="Proteomes" id="UP000028981"/>
    </source>
</evidence>
<evidence type="ECO:0000313" key="1">
    <source>
        <dbReference type="EMBL" id="KFL31439.1"/>
    </source>
</evidence>
<dbReference type="EMBL" id="JQGC01000006">
    <property type="protein sequence ID" value="KFL31439.1"/>
    <property type="molecule type" value="Genomic_DNA"/>
</dbReference>
<name>A0A087M3I6_9HYPH</name>
<dbReference type="AlphaFoldDB" id="A0A087M3I6"/>